<dbReference type="InterPro" id="IPR038492">
    <property type="entry name" value="GBBH-like_N_sf"/>
</dbReference>
<accession>G0U563</accession>
<evidence type="ECO:0000313" key="5">
    <source>
        <dbReference type="EMBL" id="CCC51011.1"/>
    </source>
</evidence>
<protein>
    <recommendedName>
        <fullName evidence="4">Gamma-butyrobetaine hydroxylase-like N-terminal domain-containing protein</fullName>
    </recommendedName>
</protein>
<evidence type="ECO:0000256" key="3">
    <source>
        <dbReference type="SAM" id="MobiDB-lite"/>
    </source>
</evidence>
<feature type="compositionally biased region" description="Basic and acidic residues" evidence="3">
    <location>
        <begin position="261"/>
        <end position="277"/>
    </location>
</feature>
<organism evidence="5">
    <name type="scientific">Trypanosoma vivax (strain Y486)</name>
    <dbReference type="NCBI Taxonomy" id="1055687"/>
    <lineage>
        <taxon>Eukaryota</taxon>
        <taxon>Discoba</taxon>
        <taxon>Euglenozoa</taxon>
        <taxon>Kinetoplastea</taxon>
        <taxon>Metakinetoplastina</taxon>
        <taxon>Trypanosomatida</taxon>
        <taxon>Trypanosomatidae</taxon>
        <taxon>Trypanosoma</taxon>
        <taxon>Duttonella</taxon>
    </lineage>
</organism>
<evidence type="ECO:0000259" key="4">
    <source>
        <dbReference type="Pfam" id="PF06155"/>
    </source>
</evidence>
<keyword evidence="1" id="KW-0479">Metal-binding</keyword>
<keyword evidence="2" id="KW-0408">Iron</keyword>
<sequence length="285" mass="32101">MRRLPSAFTSLADALPALQPRGRSFVSLLERLGSAVTDRLSNITETHMMPLGEKHVTEPRRPYPKRASMRQSLAERLAAQQQWRTHLIPSQVNLSKDKLYIELIWSAAAFHMAMEHERRSTTAHEQPTNALPGAVRHANFPGTEATASAMGITPLAKPEAYRVRFLAEFLRAYSPSTDVVGSDALIYGRRGITITDIVPVGSYAVRIVFSDGHSGGIYPYEYLFHLGQHKFTRMREYILRLRAKRKSRDPPRRAPSTRHMRSYEAAKVADEDVDGHRVAATRDAN</sequence>
<name>G0U563_TRYVY</name>
<feature type="region of interest" description="Disordered" evidence="3">
    <location>
        <begin position="244"/>
        <end position="285"/>
    </location>
</feature>
<dbReference type="EMBL" id="HE573026">
    <property type="protein sequence ID" value="CCC51011.1"/>
    <property type="molecule type" value="Genomic_DNA"/>
</dbReference>
<reference evidence="5" key="1">
    <citation type="journal article" date="2012" name="Proc. Natl. Acad. Sci. U.S.A.">
        <title>Antigenic diversity is generated by distinct evolutionary mechanisms in African trypanosome species.</title>
        <authorList>
            <person name="Jackson A.P."/>
            <person name="Berry A."/>
            <person name="Aslett M."/>
            <person name="Allison H.C."/>
            <person name="Burton P."/>
            <person name="Vavrova-Anderson J."/>
            <person name="Brown R."/>
            <person name="Browne H."/>
            <person name="Corton N."/>
            <person name="Hauser H."/>
            <person name="Gamble J."/>
            <person name="Gilderthorp R."/>
            <person name="Marcello L."/>
            <person name="McQuillan J."/>
            <person name="Otto T.D."/>
            <person name="Quail M.A."/>
            <person name="Sanders M.J."/>
            <person name="van Tonder A."/>
            <person name="Ginger M.L."/>
            <person name="Field M.C."/>
            <person name="Barry J.D."/>
            <person name="Hertz-Fowler C."/>
            <person name="Berriman M."/>
        </authorList>
    </citation>
    <scope>NUCLEOTIDE SEQUENCE</scope>
    <source>
        <strain evidence="5">Y486</strain>
    </source>
</reference>
<feature type="domain" description="Gamma-butyrobetaine hydroxylase-like N-terminal" evidence="4">
    <location>
        <begin position="163"/>
        <end position="223"/>
    </location>
</feature>
<dbReference type="OMA" id="LMRGYIT"/>
<dbReference type="Gene3D" id="3.30.2020.30">
    <property type="match status" value="1"/>
</dbReference>
<dbReference type="PANTHER" id="PTHR35303:SF5">
    <property type="entry name" value="OS02G0197800 PROTEIN"/>
    <property type="match status" value="1"/>
</dbReference>
<dbReference type="AlphaFoldDB" id="G0U563"/>
<evidence type="ECO:0000256" key="1">
    <source>
        <dbReference type="ARBA" id="ARBA00022723"/>
    </source>
</evidence>
<dbReference type="InterPro" id="IPR010376">
    <property type="entry name" value="GBBH-like_N"/>
</dbReference>
<gene>
    <name evidence="5" type="ORF">TVY486_1000650</name>
</gene>
<evidence type="ECO:0000256" key="2">
    <source>
        <dbReference type="ARBA" id="ARBA00023004"/>
    </source>
</evidence>
<dbReference type="PANTHER" id="PTHR35303">
    <property type="entry name" value="OS02G0197800 PROTEIN"/>
    <property type="match status" value="1"/>
</dbReference>
<dbReference type="VEuPathDB" id="TriTrypDB:TvY486_1000650"/>
<dbReference type="Pfam" id="PF06155">
    <property type="entry name" value="GBBH-like_N"/>
    <property type="match status" value="1"/>
</dbReference>
<proteinExistence type="predicted"/>
<dbReference type="GO" id="GO:0046872">
    <property type="term" value="F:metal ion binding"/>
    <property type="evidence" value="ECO:0007669"/>
    <property type="project" value="UniProtKB-KW"/>
</dbReference>